<dbReference type="Pfam" id="PF01061">
    <property type="entry name" value="ABC2_membrane"/>
    <property type="match status" value="1"/>
</dbReference>
<organism evidence="8 9">
    <name type="scientific">Gossypium mustelinum</name>
    <name type="common">Cotton</name>
    <name type="synonym">Gossypium caicoense</name>
    <dbReference type="NCBI Taxonomy" id="34275"/>
    <lineage>
        <taxon>Eukaryota</taxon>
        <taxon>Viridiplantae</taxon>
        <taxon>Streptophyta</taxon>
        <taxon>Embryophyta</taxon>
        <taxon>Tracheophyta</taxon>
        <taxon>Spermatophyta</taxon>
        <taxon>Magnoliopsida</taxon>
        <taxon>eudicotyledons</taxon>
        <taxon>Gunneridae</taxon>
        <taxon>Pentapetalae</taxon>
        <taxon>rosids</taxon>
        <taxon>malvids</taxon>
        <taxon>Malvales</taxon>
        <taxon>Malvaceae</taxon>
        <taxon>Malvoideae</taxon>
        <taxon>Gossypium</taxon>
    </lineage>
</organism>
<name>A0A5D2ZY18_GOSMU</name>
<dbReference type="InterPro" id="IPR013525">
    <property type="entry name" value="ABC2_TM"/>
</dbReference>
<sequence>MLQMVNKLSVIFIDEIDALATRRNKEIVKSQSLPAQGSEKLQFSTPFPQNGWEQLKHAFGNNTCPIGEVQNTTLHDEQDFFYIIGSMNVFMIFTGISSCSSVLPFVSTQRTVIYRERFSRMYFSWAYSLAQVIIEIPYIFLEAVLFLTITYPATSGDFQGNNRPPV</sequence>
<keyword evidence="4 6" id="KW-1133">Transmembrane helix</keyword>
<evidence type="ECO:0000256" key="5">
    <source>
        <dbReference type="ARBA" id="ARBA00023136"/>
    </source>
</evidence>
<evidence type="ECO:0000313" key="8">
    <source>
        <dbReference type="EMBL" id="TYJ43154.1"/>
    </source>
</evidence>
<evidence type="ECO:0000256" key="3">
    <source>
        <dbReference type="ARBA" id="ARBA00022692"/>
    </source>
</evidence>
<evidence type="ECO:0000313" key="9">
    <source>
        <dbReference type="Proteomes" id="UP000323597"/>
    </source>
</evidence>
<dbReference type="EMBL" id="CM017638">
    <property type="protein sequence ID" value="TYJ43154.1"/>
    <property type="molecule type" value="Genomic_DNA"/>
</dbReference>
<dbReference type="AlphaFoldDB" id="A0A5D2ZY18"/>
<feature type="domain" description="ABC-2 type transporter transmembrane" evidence="7">
    <location>
        <begin position="76"/>
        <end position="155"/>
    </location>
</feature>
<feature type="transmembrane region" description="Helical" evidence="6">
    <location>
        <begin position="127"/>
        <end position="149"/>
    </location>
</feature>
<accession>A0A5D2ZY18</accession>
<proteinExistence type="predicted"/>
<gene>
    <name evidence="8" type="ORF">E1A91_A03G134800v1</name>
</gene>
<protein>
    <recommendedName>
        <fullName evidence="7">ABC-2 type transporter transmembrane domain-containing protein</fullName>
    </recommendedName>
</protein>
<dbReference type="PANTHER" id="PTHR19241">
    <property type="entry name" value="ATP-BINDING CASSETTE TRANSPORTER"/>
    <property type="match status" value="1"/>
</dbReference>
<evidence type="ECO:0000256" key="4">
    <source>
        <dbReference type="ARBA" id="ARBA00022989"/>
    </source>
</evidence>
<dbReference type="GO" id="GO:0005886">
    <property type="term" value="C:plasma membrane"/>
    <property type="evidence" value="ECO:0007669"/>
    <property type="project" value="UniProtKB-ARBA"/>
</dbReference>
<dbReference type="GO" id="GO:0140359">
    <property type="term" value="F:ABC-type transporter activity"/>
    <property type="evidence" value="ECO:0007669"/>
    <property type="project" value="InterPro"/>
</dbReference>
<evidence type="ECO:0000256" key="6">
    <source>
        <dbReference type="SAM" id="Phobius"/>
    </source>
</evidence>
<evidence type="ECO:0000259" key="7">
    <source>
        <dbReference type="Pfam" id="PF01061"/>
    </source>
</evidence>
<keyword evidence="2" id="KW-0813">Transport</keyword>
<feature type="transmembrane region" description="Helical" evidence="6">
    <location>
        <begin position="80"/>
        <end position="106"/>
    </location>
</feature>
<evidence type="ECO:0000256" key="2">
    <source>
        <dbReference type="ARBA" id="ARBA00022448"/>
    </source>
</evidence>
<reference evidence="8 9" key="1">
    <citation type="submission" date="2019-07" db="EMBL/GenBank/DDBJ databases">
        <title>WGS assembly of Gossypium mustelinum.</title>
        <authorList>
            <person name="Chen Z.J."/>
            <person name="Sreedasyam A."/>
            <person name="Ando A."/>
            <person name="Song Q."/>
            <person name="De L."/>
            <person name="Hulse-Kemp A."/>
            <person name="Ding M."/>
            <person name="Ye W."/>
            <person name="Kirkbride R."/>
            <person name="Jenkins J."/>
            <person name="Plott C."/>
            <person name="Lovell J."/>
            <person name="Lin Y.-M."/>
            <person name="Vaughn R."/>
            <person name="Liu B."/>
            <person name="Li W."/>
            <person name="Simpson S."/>
            <person name="Scheffler B."/>
            <person name="Saski C."/>
            <person name="Grover C."/>
            <person name="Hu G."/>
            <person name="Conover J."/>
            <person name="Carlson J."/>
            <person name="Shu S."/>
            <person name="Boston L."/>
            <person name="Williams M."/>
            <person name="Peterson D."/>
            <person name="Mcgee K."/>
            <person name="Jones D."/>
            <person name="Wendel J."/>
            <person name="Stelly D."/>
            <person name="Grimwood J."/>
            <person name="Schmutz J."/>
        </authorList>
    </citation>
    <scope>NUCLEOTIDE SEQUENCE [LARGE SCALE GENOMIC DNA]</scope>
    <source>
        <strain evidence="8">1408120.09</strain>
    </source>
</reference>
<keyword evidence="5 6" id="KW-0472">Membrane</keyword>
<dbReference type="Proteomes" id="UP000323597">
    <property type="component" value="Chromosome A03"/>
</dbReference>
<keyword evidence="3 6" id="KW-0812">Transmembrane</keyword>
<keyword evidence="9" id="KW-1185">Reference proteome</keyword>
<comment type="subcellular location">
    <subcellularLocation>
        <location evidence="1">Membrane</location>
        <topology evidence="1">Multi-pass membrane protein</topology>
    </subcellularLocation>
</comment>
<evidence type="ECO:0000256" key="1">
    <source>
        <dbReference type="ARBA" id="ARBA00004141"/>
    </source>
</evidence>